<dbReference type="InterPro" id="IPR013118">
    <property type="entry name" value="Mannitol_DH_C"/>
</dbReference>
<geneLocation type="plasmid" evidence="5">
    <name>patcfbp6624</name>
</geneLocation>
<dbReference type="GO" id="GO:0016616">
    <property type="term" value="F:oxidoreductase activity, acting on the CH-OH group of donors, NAD or NADP as acceptor"/>
    <property type="evidence" value="ECO:0007669"/>
    <property type="project" value="TreeGrafter"/>
</dbReference>
<dbReference type="RefSeq" id="WP_052821291.1">
    <property type="nucleotide sequence ID" value="NZ_CP039909.1"/>
</dbReference>
<evidence type="ECO:0000313" key="5">
    <source>
        <dbReference type="Proteomes" id="UP000298646"/>
    </source>
</evidence>
<dbReference type="Gene3D" id="1.10.1040.10">
    <property type="entry name" value="N-(1-d-carboxylethyl)-l-norvaline Dehydrogenase, domain 2"/>
    <property type="match status" value="1"/>
</dbReference>
<evidence type="ECO:0000259" key="3">
    <source>
        <dbReference type="Pfam" id="PF08125"/>
    </source>
</evidence>
<dbReference type="PANTHER" id="PTHR43362:SF1">
    <property type="entry name" value="MANNITOL DEHYDROGENASE 2-RELATED"/>
    <property type="match status" value="1"/>
</dbReference>
<dbReference type="Proteomes" id="UP000298646">
    <property type="component" value="Plasmid pAtCFBP6624"/>
</dbReference>
<proteinExistence type="predicted"/>
<gene>
    <name evidence="4" type="ORF">CFBP6624_26000</name>
</gene>
<dbReference type="InterPro" id="IPR036291">
    <property type="entry name" value="NAD(P)-bd_dom_sf"/>
</dbReference>
<organism evidence="4 5">
    <name type="scientific">Agrobacterium tumefaciens</name>
    <dbReference type="NCBI Taxonomy" id="358"/>
    <lineage>
        <taxon>Bacteria</taxon>
        <taxon>Pseudomonadati</taxon>
        <taxon>Pseudomonadota</taxon>
        <taxon>Alphaproteobacteria</taxon>
        <taxon>Hyphomicrobiales</taxon>
        <taxon>Rhizobiaceae</taxon>
        <taxon>Rhizobium/Agrobacterium group</taxon>
        <taxon>Agrobacterium</taxon>
        <taxon>Agrobacterium tumefaciens complex</taxon>
    </lineage>
</organism>
<sequence>MRLNATRKPLDGKTARWSAYRPEEHGYGIVHLGIGNFARAHLLAYTEDALAAAGGDWRVIGASLRGSTLDSQLAPQDYRYTLLEKGTETTATVIGALHSVISGRERIADVLSTIASPECRIVSLTVTEKGYGLAGNGVLDAAHPDIARDLSEQESPHGVIGVIAAALARRHANGLRPFTTISCDNLPHNGHRLREGLIEFSRAVHGPALARWIETEAAFPSTVVDRITPVPVETTAALALAGTGYEDLAAVETEPFRQWILEDSFSAGRPAWDAAGAILVPDIRDYERMKLWMLNGTHSLIAYCGCLEDKPFVRDVMADPNLKTLVSRHLQAASAAIGQLGIDLDAYAEKLKERFSNPAIAHATAQIAMDGTQKLPQRLTAPAIAALERRTDFQPFAFALAVWIVYAERWAKGHASYELSDPQGNVIRERLSQSFGDAELLDAVHRSFPSVLPAELMSGDFEAALRESVSKLRG</sequence>
<dbReference type="InterPro" id="IPR013131">
    <property type="entry name" value="Mannitol_DH_N"/>
</dbReference>
<dbReference type="SUPFAM" id="SSF48179">
    <property type="entry name" value="6-phosphogluconate dehydrogenase C-terminal domain-like"/>
    <property type="match status" value="1"/>
</dbReference>
<keyword evidence="4" id="KW-0614">Plasmid</keyword>
<dbReference type="PRINTS" id="PR00084">
    <property type="entry name" value="MTLDHDRGNASE"/>
</dbReference>
<dbReference type="EMBL" id="CP039909">
    <property type="protein sequence ID" value="QCM03643.1"/>
    <property type="molecule type" value="Genomic_DNA"/>
</dbReference>
<dbReference type="SUPFAM" id="SSF51735">
    <property type="entry name" value="NAD(P)-binding Rossmann-fold domains"/>
    <property type="match status" value="1"/>
</dbReference>
<keyword evidence="1" id="KW-0560">Oxidoreductase</keyword>
<protein>
    <submittedName>
        <fullName evidence="4">Mannitol dehydrogenase family protein</fullName>
    </submittedName>
</protein>
<feature type="domain" description="Mannitol dehydrogenase N-terminal" evidence="2">
    <location>
        <begin position="28"/>
        <end position="273"/>
    </location>
</feature>
<dbReference type="InterPro" id="IPR008927">
    <property type="entry name" value="6-PGluconate_DH-like_C_sf"/>
</dbReference>
<evidence type="ECO:0000256" key="1">
    <source>
        <dbReference type="ARBA" id="ARBA00023002"/>
    </source>
</evidence>
<dbReference type="PANTHER" id="PTHR43362">
    <property type="entry name" value="MANNITOL DEHYDROGENASE DSF1-RELATED"/>
    <property type="match status" value="1"/>
</dbReference>
<evidence type="ECO:0000313" key="4">
    <source>
        <dbReference type="EMBL" id="QCM03643.1"/>
    </source>
</evidence>
<dbReference type="InterPro" id="IPR000669">
    <property type="entry name" value="Mannitol_DH"/>
</dbReference>
<dbReference type="Gene3D" id="3.40.50.720">
    <property type="entry name" value="NAD(P)-binding Rossmann-like Domain"/>
    <property type="match status" value="1"/>
</dbReference>
<dbReference type="Pfam" id="PF01232">
    <property type="entry name" value="Mannitol_dh"/>
    <property type="match status" value="1"/>
</dbReference>
<dbReference type="Pfam" id="PF08125">
    <property type="entry name" value="Mannitol_dh_C"/>
    <property type="match status" value="1"/>
</dbReference>
<name>A0AAE6BVW9_AGRTU</name>
<evidence type="ECO:0000259" key="2">
    <source>
        <dbReference type="Pfam" id="PF01232"/>
    </source>
</evidence>
<reference evidence="4 5" key="1">
    <citation type="submission" date="2019-04" db="EMBL/GenBank/DDBJ databases">
        <title>Complete genome sequence of Agrobacterium tumefaciens CFBP6624.</title>
        <authorList>
            <person name="Haryono M."/>
            <person name="Lin Y.-C."/>
            <person name="Lai E.-M."/>
            <person name="Kuo C.-H."/>
        </authorList>
    </citation>
    <scope>NUCLEOTIDE SEQUENCE [LARGE SCALE GENOMIC DNA]</scope>
    <source>
        <strain evidence="4 5">CFBP6624</strain>
        <plasmid evidence="5">patcfbp6624</plasmid>
    </source>
</reference>
<dbReference type="InterPro" id="IPR013328">
    <property type="entry name" value="6PGD_dom2"/>
</dbReference>
<accession>A0AAE6BVW9</accession>
<feature type="domain" description="Mannitol dehydrogenase C-terminal" evidence="3">
    <location>
        <begin position="282"/>
        <end position="433"/>
    </location>
</feature>
<dbReference type="AlphaFoldDB" id="A0AAE6BVW9"/>
<dbReference type="InterPro" id="IPR050988">
    <property type="entry name" value="Mannitol_DH/Oxidoreductase"/>
</dbReference>